<dbReference type="Gene3D" id="2.10.25.10">
    <property type="entry name" value="Laminin"/>
    <property type="match status" value="8"/>
</dbReference>
<dbReference type="PROSITE" id="PS50026">
    <property type="entry name" value="EGF_3"/>
    <property type="match status" value="6"/>
</dbReference>
<keyword evidence="5" id="KW-0677">Repeat</keyword>
<evidence type="ECO:0000256" key="10">
    <source>
        <dbReference type="PROSITE-ProRule" id="PRU00076"/>
    </source>
</evidence>
<evidence type="ECO:0000259" key="12">
    <source>
        <dbReference type="PROSITE" id="PS50024"/>
    </source>
</evidence>
<dbReference type="SUPFAM" id="SSF82671">
    <property type="entry name" value="SEA domain"/>
    <property type="match status" value="2"/>
</dbReference>
<keyword evidence="7 11" id="KW-0472">Membrane</keyword>
<dbReference type="PROSITE" id="PS00010">
    <property type="entry name" value="ASX_HYDROXYL"/>
    <property type="match status" value="5"/>
</dbReference>
<dbReference type="InterPro" id="IPR009030">
    <property type="entry name" value="Growth_fac_rcpt_cys_sf"/>
</dbReference>
<dbReference type="SUPFAM" id="SSF57184">
    <property type="entry name" value="Growth factor receptor domain"/>
    <property type="match status" value="1"/>
</dbReference>
<comment type="caution">
    <text evidence="10">Lacks conserved residue(s) required for the propagation of feature annotation.</text>
</comment>
<feature type="disulfide bond" evidence="10">
    <location>
        <begin position="1000"/>
        <end position="1009"/>
    </location>
</feature>
<dbReference type="SMART" id="SM00216">
    <property type="entry name" value="VWD"/>
    <property type="match status" value="1"/>
</dbReference>
<dbReference type="InterPro" id="IPR036364">
    <property type="entry name" value="SEA_dom_sf"/>
</dbReference>
<evidence type="ECO:0000313" key="16">
    <source>
        <dbReference type="EMBL" id="KAK2167507.1"/>
    </source>
</evidence>
<dbReference type="Pfam" id="PF12662">
    <property type="entry name" value="cEGF"/>
    <property type="match status" value="1"/>
</dbReference>
<dbReference type="Pfam" id="PF23263">
    <property type="entry name" value="C8-3_MUC4"/>
    <property type="match status" value="1"/>
</dbReference>
<evidence type="ECO:0000259" key="13">
    <source>
        <dbReference type="PROSITE" id="PS50026"/>
    </source>
</evidence>
<sequence>MLNLGKTGLGCDWVGKSCHSGFIKTPRMKIFSSEFTNIKIYSNGYVTLGQSYNRRMPADFVTVSYSKKWSAYYRGFALFAPLWTDANFQRGRVTYHIYDRTDTKVSETEKYRVKHALQLAKEDTENYGGSSSINPSWVMVISWVDNTPRMYYSDFYEQPNTFQMVLIFDPARWITSVMFLYEKTGWDRYWMVRDSQIGFYVTRKYKEDSRALAQSGKSSAFEMAEIVGNTGKMGKFYFSVSAGDSSINYDLKCRNWFWQQQSYWWYVVLGWMYTRVCPCDQRRVVSDRRWKFDVKEYFSSNGERVCYYERRPYWISTQQCCYEYGSLIGRRDGTGGQTFFLHPHYGQSHINADVKPKDWCCDKSDNCDIFYEARPLDTCWGYVPPFLAWFFGDPHIHTLDNFEYTFNGLGEYSLIETTGGNFTLQGRTAKATNDKGTETNATIFSAFAAKDVDSDRVYVAMNDKSDALVIFVEEDEQTSWFANAKLEAEVDFENVSLIKDADSTVSASFKSGFTITVALNESQLSITVAAPDNFLNDTKGLLGVFNKDPSDDLTPADGSAPLATNATEKTIFYKFGETWRINMTSSLFYYPQSTDYNTFNIINFTPLFYEEVVGKMTPEEKAEAKKTCGENKECIFDLAVTGNAKAAASGLETTTKNKETADMLGDSCDEDFDGCGDGPCTAGTNCTDLTPAEEAAQDKAFNCSACPEGYEDNDGVCVDVNECDKDKPLHDCGQLCVNKVPGFVSPGPRFLCDCNKGYRLNADEKNCTDVDECVEKSSGCEHICTNDIGNFTCSCYTGYELKSDNKTCTQTDVDECASSDTHACQHNCVNIDGGYNCSCNDGYVLNADERKCKRCPDGKWVHSVPPVNCFSVVLMASGARNVPFVQLFQCCPDGKWGPQCSRLCNCETPTTACNASTGCTKCPPGFTGGDCYEDLNECDQNPCGANADCTNSVGTFRCDCHAGYVQHNLTACVELDECESTPCENDGTCVDKFNNYTCTCAPGYTGRNCTVDVDECGSTPCENGGSCVNLVNKYRCKCPNGFAGRTCQTGLLCNCPVLLQGCRGCCVTMPHVVSALLCNSAPCQNGGVCNEFTASYNCTCSSSFNGTFCQDLTKFAKSLRSGAQVMISVKLTKETFTTKLEDKTSLEYKNMKAKVIKALSDILVKTLPDKFLIVDVTFRKGSVVVDYRVAVPEDIANPGNTIVNAIKEESGGWKFGEFEVDVNSIKAENITFNSYHAQFKIISIEYTEELADKASAKHKKLETDVTTELDKVYQAAFPSTFVDITNIDFSKGSVVTDFDVRLADSNTNTAKSVQVVLDEYFAKNGGQLGTYSVFMPKESSSSKTGIIVGGIVGGVVVVVIIVVLVYIFVIKKNKVDPDT</sequence>
<dbReference type="InterPro" id="IPR000082">
    <property type="entry name" value="SEA_dom"/>
</dbReference>
<keyword evidence="2 10" id="KW-0245">EGF-like domain</keyword>
<dbReference type="Pfam" id="PF00094">
    <property type="entry name" value="VWD"/>
    <property type="match status" value="1"/>
</dbReference>
<keyword evidence="6 11" id="KW-1133">Transmembrane helix</keyword>
<dbReference type="InterPro" id="IPR049883">
    <property type="entry name" value="NOTCH1_EGF-like"/>
</dbReference>
<dbReference type="FunFam" id="2.10.25.10:FF:000327">
    <property type="entry name" value="neurogenic locus notch homolog protein 4"/>
    <property type="match status" value="1"/>
</dbReference>
<keyword evidence="9" id="KW-0325">Glycoprotein</keyword>
<evidence type="ECO:0000256" key="1">
    <source>
        <dbReference type="ARBA" id="ARBA00004370"/>
    </source>
</evidence>
<feature type="domain" description="EGF-like" evidence="13">
    <location>
        <begin position="769"/>
        <end position="809"/>
    </location>
</feature>
<dbReference type="Pfam" id="PF01390">
    <property type="entry name" value="SEA"/>
    <property type="match status" value="2"/>
</dbReference>
<dbReference type="PROSITE" id="PS01186">
    <property type="entry name" value="EGF_2"/>
    <property type="match status" value="4"/>
</dbReference>
<feature type="disulfide bond" evidence="10">
    <location>
        <begin position="1100"/>
        <end position="1109"/>
    </location>
</feature>
<keyword evidence="17" id="KW-1185">Reference proteome</keyword>
<dbReference type="CDD" id="cd00054">
    <property type="entry name" value="EGF_CA"/>
    <property type="match status" value="4"/>
</dbReference>
<dbReference type="InterPro" id="IPR056619">
    <property type="entry name" value="C8-3_MUC4"/>
</dbReference>
<dbReference type="PROSITE" id="PS01187">
    <property type="entry name" value="EGF_CA"/>
    <property type="match status" value="3"/>
</dbReference>
<evidence type="ECO:0000256" key="8">
    <source>
        <dbReference type="ARBA" id="ARBA00023157"/>
    </source>
</evidence>
<feature type="transmembrane region" description="Helical" evidence="11">
    <location>
        <begin position="1346"/>
        <end position="1369"/>
    </location>
</feature>
<evidence type="ECO:0000256" key="11">
    <source>
        <dbReference type="SAM" id="Phobius"/>
    </source>
</evidence>
<dbReference type="InterPro" id="IPR000152">
    <property type="entry name" value="EGF-type_Asp/Asn_hydroxyl_site"/>
</dbReference>
<dbReference type="Pfam" id="PF07645">
    <property type="entry name" value="EGF_CA"/>
    <property type="match status" value="2"/>
</dbReference>
<feature type="domain" description="AMOP" evidence="14">
    <location>
        <begin position="245"/>
        <end position="374"/>
    </location>
</feature>
<evidence type="ECO:0008006" key="18">
    <source>
        <dbReference type="Google" id="ProtNLM"/>
    </source>
</evidence>
<feature type="domain" description="EGF-like" evidence="13">
    <location>
        <begin position="974"/>
        <end position="1010"/>
    </location>
</feature>
<evidence type="ECO:0000256" key="9">
    <source>
        <dbReference type="ARBA" id="ARBA00023180"/>
    </source>
</evidence>
<dbReference type="SMART" id="SM00181">
    <property type="entry name" value="EGF"/>
    <property type="match status" value="9"/>
</dbReference>
<dbReference type="SMART" id="SM00200">
    <property type="entry name" value="SEA"/>
    <property type="match status" value="2"/>
</dbReference>
<dbReference type="InterPro" id="IPR001881">
    <property type="entry name" value="EGF-like_Ca-bd_dom"/>
</dbReference>
<dbReference type="PROSITE" id="PS50856">
    <property type="entry name" value="AMOP"/>
    <property type="match status" value="1"/>
</dbReference>
<feature type="domain" description="SEA" evidence="12">
    <location>
        <begin position="1231"/>
        <end position="1345"/>
    </location>
</feature>
<dbReference type="PROSITE" id="PS00022">
    <property type="entry name" value="EGF_1"/>
    <property type="match status" value="3"/>
</dbReference>
<dbReference type="PANTHER" id="PTHR13802">
    <property type="entry name" value="MUCIN 4-RELATED"/>
    <property type="match status" value="1"/>
</dbReference>
<dbReference type="PROSITE" id="PS50024">
    <property type="entry name" value="SEA"/>
    <property type="match status" value="1"/>
</dbReference>
<evidence type="ECO:0000259" key="15">
    <source>
        <dbReference type="PROSITE" id="PS51233"/>
    </source>
</evidence>
<comment type="subcellular location">
    <subcellularLocation>
        <location evidence="1">Membrane</location>
    </subcellularLocation>
</comment>
<keyword evidence="8 10" id="KW-1015">Disulfide bond</keyword>
<dbReference type="InterPro" id="IPR001846">
    <property type="entry name" value="VWF_type-D"/>
</dbReference>
<comment type="caution">
    <text evidence="16">The sequence shown here is derived from an EMBL/GenBank/DDBJ whole genome shotgun (WGS) entry which is preliminary data.</text>
</comment>
<feature type="domain" description="EGF-like" evidence="13">
    <location>
        <begin position="934"/>
        <end position="970"/>
    </location>
</feature>
<dbReference type="InterPro" id="IPR018097">
    <property type="entry name" value="EGF_Ca-bd_CS"/>
</dbReference>
<name>A0AAD9KAF1_RIDPI</name>
<evidence type="ECO:0000256" key="4">
    <source>
        <dbReference type="ARBA" id="ARBA00022729"/>
    </source>
</evidence>
<feature type="domain" description="EGF-like" evidence="13">
    <location>
        <begin position="1074"/>
        <end position="1110"/>
    </location>
</feature>
<dbReference type="FunFam" id="2.10.25.10:FF:000123">
    <property type="entry name" value="Crumbs homolog 1 (Drosophila)"/>
    <property type="match status" value="1"/>
</dbReference>
<dbReference type="InterPro" id="IPR026823">
    <property type="entry name" value="cEGF"/>
</dbReference>
<dbReference type="SMART" id="SM00179">
    <property type="entry name" value="EGF_CA"/>
    <property type="match status" value="8"/>
</dbReference>
<dbReference type="InterPro" id="IPR000742">
    <property type="entry name" value="EGF"/>
</dbReference>
<evidence type="ECO:0000259" key="14">
    <source>
        <dbReference type="PROSITE" id="PS50856"/>
    </source>
</evidence>
<dbReference type="PROSITE" id="PS51233">
    <property type="entry name" value="VWFD"/>
    <property type="match status" value="1"/>
</dbReference>
<dbReference type="SUPFAM" id="SSF57196">
    <property type="entry name" value="EGF/Laminin"/>
    <property type="match status" value="4"/>
</dbReference>
<dbReference type="GO" id="GO:0005509">
    <property type="term" value="F:calcium ion binding"/>
    <property type="evidence" value="ECO:0007669"/>
    <property type="project" value="InterPro"/>
</dbReference>
<evidence type="ECO:0000256" key="6">
    <source>
        <dbReference type="ARBA" id="ARBA00022989"/>
    </source>
</evidence>
<dbReference type="InterPro" id="IPR051495">
    <property type="entry name" value="Epithelial_Barrier/Signaling"/>
</dbReference>
<dbReference type="GO" id="GO:0016020">
    <property type="term" value="C:membrane"/>
    <property type="evidence" value="ECO:0007669"/>
    <property type="project" value="UniProtKB-SubCell"/>
</dbReference>
<dbReference type="Pfam" id="PF00008">
    <property type="entry name" value="EGF"/>
    <property type="match status" value="2"/>
</dbReference>
<accession>A0AAD9KAF1</accession>
<dbReference type="Proteomes" id="UP001209878">
    <property type="component" value="Unassembled WGS sequence"/>
</dbReference>
<keyword evidence="4" id="KW-0732">Signal</keyword>
<dbReference type="Gene3D" id="3.30.70.960">
    <property type="entry name" value="SEA domain"/>
    <property type="match status" value="1"/>
</dbReference>
<proteinExistence type="predicted"/>
<evidence type="ECO:0000313" key="17">
    <source>
        <dbReference type="Proteomes" id="UP001209878"/>
    </source>
</evidence>
<dbReference type="InterPro" id="IPR005533">
    <property type="entry name" value="AMOP_dom"/>
</dbReference>
<dbReference type="EMBL" id="JAODUO010001272">
    <property type="protein sequence ID" value="KAK2167507.1"/>
    <property type="molecule type" value="Genomic_DNA"/>
</dbReference>
<dbReference type="PANTHER" id="PTHR13802:SF52">
    <property type="entry name" value="MUCIN-4"/>
    <property type="match status" value="1"/>
</dbReference>
<dbReference type="GO" id="GO:0007160">
    <property type="term" value="P:cell-matrix adhesion"/>
    <property type="evidence" value="ECO:0007669"/>
    <property type="project" value="InterPro"/>
</dbReference>
<dbReference type="Pfam" id="PF14670">
    <property type="entry name" value="FXa_inhibition"/>
    <property type="match status" value="1"/>
</dbReference>
<keyword evidence="3 11" id="KW-0812">Transmembrane</keyword>
<feature type="domain" description="EGF-like" evidence="13">
    <location>
        <begin position="812"/>
        <end position="853"/>
    </location>
</feature>
<protein>
    <recommendedName>
        <fullName evidence="18">Mucin-like protein</fullName>
    </recommendedName>
</protein>
<evidence type="ECO:0000256" key="3">
    <source>
        <dbReference type="ARBA" id="ARBA00022692"/>
    </source>
</evidence>
<evidence type="ECO:0000256" key="5">
    <source>
        <dbReference type="ARBA" id="ARBA00022737"/>
    </source>
</evidence>
<reference evidence="16" key="1">
    <citation type="journal article" date="2023" name="Mol. Biol. Evol.">
        <title>Third-Generation Sequencing Reveals the Adaptive Role of the Epigenome in Three Deep-Sea Polychaetes.</title>
        <authorList>
            <person name="Perez M."/>
            <person name="Aroh O."/>
            <person name="Sun Y."/>
            <person name="Lan Y."/>
            <person name="Juniper S.K."/>
            <person name="Young C.R."/>
            <person name="Angers B."/>
            <person name="Qian P.Y."/>
        </authorList>
    </citation>
    <scope>NUCLEOTIDE SEQUENCE</scope>
    <source>
        <strain evidence="16">R07B-5</strain>
    </source>
</reference>
<feature type="disulfide bond" evidence="10">
    <location>
        <begin position="1038"/>
        <end position="1047"/>
    </location>
</feature>
<feature type="domain" description="EGF-like" evidence="13">
    <location>
        <begin position="1012"/>
        <end position="1048"/>
    </location>
</feature>
<dbReference type="FunFam" id="2.10.25.10:FF:000119">
    <property type="entry name" value="vitamin K-dependent protein S"/>
    <property type="match status" value="1"/>
</dbReference>
<evidence type="ECO:0000256" key="7">
    <source>
        <dbReference type="ARBA" id="ARBA00023136"/>
    </source>
</evidence>
<organism evidence="16 17">
    <name type="scientific">Ridgeia piscesae</name>
    <name type="common">Tubeworm</name>
    <dbReference type="NCBI Taxonomy" id="27915"/>
    <lineage>
        <taxon>Eukaryota</taxon>
        <taxon>Metazoa</taxon>
        <taxon>Spiralia</taxon>
        <taxon>Lophotrochozoa</taxon>
        <taxon>Annelida</taxon>
        <taxon>Polychaeta</taxon>
        <taxon>Sedentaria</taxon>
        <taxon>Canalipalpata</taxon>
        <taxon>Sabellida</taxon>
        <taxon>Siboglinidae</taxon>
        <taxon>Ridgeia</taxon>
    </lineage>
</organism>
<gene>
    <name evidence="16" type="ORF">NP493_1273g01022</name>
</gene>
<feature type="domain" description="VWFD" evidence="15">
    <location>
        <begin position="386"/>
        <end position="587"/>
    </location>
</feature>
<evidence type="ECO:0000256" key="2">
    <source>
        <dbReference type="ARBA" id="ARBA00022536"/>
    </source>
</evidence>